<feature type="region of interest" description="Disordered" evidence="1">
    <location>
        <begin position="89"/>
        <end position="130"/>
    </location>
</feature>
<dbReference type="Gene3D" id="3.30.420.10">
    <property type="entry name" value="Ribonuclease H-like superfamily/Ribonuclease H"/>
    <property type="match status" value="1"/>
</dbReference>
<reference evidence="2" key="1">
    <citation type="submission" date="2022-11" db="EMBL/GenBank/DDBJ databases">
        <authorList>
            <person name="Morgan W.R."/>
            <person name="Tartar A."/>
        </authorList>
    </citation>
    <scope>NUCLEOTIDE SEQUENCE</scope>
    <source>
        <strain evidence="2">ARSEF 373</strain>
    </source>
</reference>
<dbReference type="GO" id="GO:0003676">
    <property type="term" value="F:nucleic acid binding"/>
    <property type="evidence" value="ECO:0007669"/>
    <property type="project" value="InterPro"/>
</dbReference>
<keyword evidence="3" id="KW-1185">Reference proteome</keyword>
<gene>
    <name evidence="2" type="ORF">N0F65_004101</name>
</gene>
<organism evidence="2 3">
    <name type="scientific">Lagenidium giganteum</name>
    <dbReference type="NCBI Taxonomy" id="4803"/>
    <lineage>
        <taxon>Eukaryota</taxon>
        <taxon>Sar</taxon>
        <taxon>Stramenopiles</taxon>
        <taxon>Oomycota</taxon>
        <taxon>Peronosporomycetes</taxon>
        <taxon>Pythiales</taxon>
        <taxon>Pythiaceae</taxon>
    </lineage>
</organism>
<evidence type="ECO:0000313" key="3">
    <source>
        <dbReference type="Proteomes" id="UP001146120"/>
    </source>
</evidence>
<name>A0AAV2ZCD9_9STRA</name>
<dbReference type="Proteomes" id="UP001146120">
    <property type="component" value="Unassembled WGS sequence"/>
</dbReference>
<sequence length="130" mass="14443">METQTYSKRVAGGGAVQFWAAISKYGKIEIKLLVGRQNATKYIQTLSTHLLPFLETIKAQNSRMTPIFSAERGGFPPHTLREILATRSRDRNYYRASKKPGPESDQEPLGRSGTSSIVTLQSNQGSLRSN</sequence>
<comment type="caution">
    <text evidence="2">The sequence shown here is derived from an EMBL/GenBank/DDBJ whole genome shotgun (WGS) entry which is preliminary data.</text>
</comment>
<reference evidence="2" key="2">
    <citation type="journal article" date="2023" name="Microbiol Resour">
        <title>Decontamination and Annotation of the Draft Genome Sequence of the Oomycete Lagenidium giganteum ARSEF 373.</title>
        <authorList>
            <person name="Morgan W.R."/>
            <person name="Tartar A."/>
        </authorList>
    </citation>
    <scope>NUCLEOTIDE SEQUENCE</scope>
    <source>
        <strain evidence="2">ARSEF 373</strain>
    </source>
</reference>
<proteinExistence type="predicted"/>
<dbReference type="AlphaFoldDB" id="A0AAV2ZCD9"/>
<evidence type="ECO:0008006" key="4">
    <source>
        <dbReference type="Google" id="ProtNLM"/>
    </source>
</evidence>
<feature type="compositionally biased region" description="Polar residues" evidence="1">
    <location>
        <begin position="112"/>
        <end position="130"/>
    </location>
</feature>
<accession>A0AAV2ZCD9</accession>
<dbReference type="EMBL" id="DAKRPA010000016">
    <property type="protein sequence ID" value="DBA03684.1"/>
    <property type="molecule type" value="Genomic_DNA"/>
</dbReference>
<evidence type="ECO:0000313" key="2">
    <source>
        <dbReference type="EMBL" id="DBA03684.1"/>
    </source>
</evidence>
<evidence type="ECO:0000256" key="1">
    <source>
        <dbReference type="SAM" id="MobiDB-lite"/>
    </source>
</evidence>
<dbReference type="InterPro" id="IPR036397">
    <property type="entry name" value="RNaseH_sf"/>
</dbReference>
<protein>
    <recommendedName>
        <fullName evidence="4">LAGLIDADG endonuclease</fullName>
    </recommendedName>
</protein>